<dbReference type="GO" id="GO:0016780">
    <property type="term" value="F:phosphotransferase activity, for other substituted phosphate groups"/>
    <property type="evidence" value="ECO:0007669"/>
    <property type="project" value="TreeGrafter"/>
</dbReference>
<name>A0A0G1XXR4_9BACT</name>
<keyword evidence="2" id="KW-1133">Transmembrane helix</keyword>
<gene>
    <name evidence="4" type="ORF">UY83_C0003G0066</name>
</gene>
<feature type="transmembrane region" description="Helical" evidence="2">
    <location>
        <begin position="259"/>
        <end position="279"/>
    </location>
</feature>
<feature type="transmembrane region" description="Helical" evidence="2">
    <location>
        <begin position="77"/>
        <end position="103"/>
    </location>
</feature>
<dbReference type="PANTHER" id="PTHR30576">
    <property type="entry name" value="COLANIC BIOSYNTHESIS UDP-GLUCOSE LIPID CARRIER TRANSFERASE"/>
    <property type="match status" value="1"/>
</dbReference>
<feature type="transmembrane region" description="Helical" evidence="2">
    <location>
        <begin position="109"/>
        <end position="128"/>
    </location>
</feature>
<keyword evidence="2" id="KW-0812">Transmembrane</keyword>
<evidence type="ECO:0000259" key="3">
    <source>
        <dbReference type="Pfam" id="PF02397"/>
    </source>
</evidence>
<dbReference type="PANTHER" id="PTHR30576:SF0">
    <property type="entry name" value="UNDECAPRENYL-PHOSPHATE N-ACETYLGALACTOSAMINYL 1-PHOSPHATE TRANSFERASE-RELATED"/>
    <property type="match status" value="1"/>
</dbReference>
<dbReference type="Proteomes" id="UP000034740">
    <property type="component" value="Unassembled WGS sequence"/>
</dbReference>
<reference evidence="4 5" key="1">
    <citation type="journal article" date="2015" name="Nature">
        <title>rRNA introns, odd ribosomes, and small enigmatic genomes across a large radiation of phyla.</title>
        <authorList>
            <person name="Brown C.T."/>
            <person name="Hug L.A."/>
            <person name="Thomas B.C."/>
            <person name="Sharon I."/>
            <person name="Castelle C.J."/>
            <person name="Singh A."/>
            <person name="Wilkins M.J."/>
            <person name="Williams K.H."/>
            <person name="Banfield J.F."/>
        </authorList>
    </citation>
    <scope>NUCLEOTIDE SEQUENCE [LARGE SCALE GENOMIC DNA]</scope>
</reference>
<sequence>MTTVFRPRTLILFAGDLIFFVLALWFSLALRELMPPPSVLFFAHLVPFAFLFAAWISVFFIAGLYERSVILARRALSATLLVAQIINLVLAALFFFFVPAFGIAPKTLLVIYLIVSFLLVLLWRAALFPRLGQGEPERALLIGESPRFVDLSRALNTAHRSPTRVVAVLKPQEAVPERVRSAIAENGISVVIADFNHPSVARAFPGLFNLLTAGVSFFDAAGLYEEVFGRILLSQIDDRWIARNVSRYAHTLYDPVKRLMDIVIALPAALFSLVFYPFIALTIKIEDGGEVLISMPRAGEGGAIFNLYKFRSMTGNDRGMYGPGASSKLQVTRVGRFLRISRLDELPQLWNVVRGDISLIGPRPEFPPLVEEYARQIPYYNFRHLVKPGLSGWAQLYHDRHPHHEAQVEATREKFSFDLYYLKHRSLLLDATIVLKTVKKLIMHAGA</sequence>
<feature type="transmembrane region" description="Helical" evidence="2">
    <location>
        <begin position="40"/>
        <end position="65"/>
    </location>
</feature>
<proteinExistence type="inferred from homology"/>
<comment type="similarity">
    <text evidence="1">Belongs to the bacterial sugar transferase family.</text>
</comment>
<protein>
    <submittedName>
        <fullName evidence="4">Sugar transferase</fullName>
    </submittedName>
</protein>
<feature type="transmembrane region" description="Helical" evidence="2">
    <location>
        <begin position="9"/>
        <end position="28"/>
    </location>
</feature>
<dbReference type="Pfam" id="PF02397">
    <property type="entry name" value="Bac_transf"/>
    <property type="match status" value="1"/>
</dbReference>
<keyword evidence="2" id="KW-0472">Membrane</keyword>
<dbReference type="InterPro" id="IPR003362">
    <property type="entry name" value="Bact_transf"/>
</dbReference>
<evidence type="ECO:0000256" key="2">
    <source>
        <dbReference type="SAM" id="Phobius"/>
    </source>
</evidence>
<evidence type="ECO:0000256" key="1">
    <source>
        <dbReference type="ARBA" id="ARBA00006464"/>
    </source>
</evidence>
<organism evidence="4 5">
    <name type="scientific">Candidatus Adlerbacteria bacterium GW2011_GWA1_54_10</name>
    <dbReference type="NCBI Taxonomy" id="1618605"/>
    <lineage>
        <taxon>Bacteria</taxon>
        <taxon>Candidatus Adleribacteriota</taxon>
    </lineage>
</organism>
<accession>A0A0G1XXR4</accession>
<feature type="domain" description="Bacterial sugar transferase" evidence="3">
    <location>
        <begin position="257"/>
        <end position="442"/>
    </location>
</feature>
<keyword evidence="4" id="KW-0808">Transferase</keyword>
<dbReference type="EMBL" id="LCRO01000003">
    <property type="protein sequence ID" value="KKW35781.1"/>
    <property type="molecule type" value="Genomic_DNA"/>
</dbReference>
<dbReference type="AlphaFoldDB" id="A0A0G1XXR4"/>
<evidence type="ECO:0000313" key="4">
    <source>
        <dbReference type="EMBL" id="KKW35781.1"/>
    </source>
</evidence>
<dbReference type="PATRIC" id="fig|1618605.3.peg.263"/>
<comment type="caution">
    <text evidence="4">The sequence shown here is derived from an EMBL/GenBank/DDBJ whole genome shotgun (WGS) entry which is preliminary data.</text>
</comment>
<evidence type="ECO:0000313" key="5">
    <source>
        <dbReference type="Proteomes" id="UP000034740"/>
    </source>
</evidence>